<dbReference type="KEGG" id="emi:Emin_1328"/>
<proteinExistence type="inferred from homology"/>
<dbReference type="OrthoDB" id="9812105at2"/>
<reference evidence="7 8" key="1">
    <citation type="journal article" date="2009" name="Appl. Environ. Microbiol.">
        <title>Genomic analysis of 'Elusimicrobium minutum,' the first cultivated representative of the phylum 'Elusimicrobia' (formerly termite group 1).</title>
        <authorList>
            <person name="Herlemann D.P.R."/>
            <person name="Geissinger O."/>
            <person name="Ikeda-Ohtsubo W."/>
            <person name="Kunin V."/>
            <person name="Sun H."/>
            <person name="Lapidus A."/>
            <person name="Hugenholtz P."/>
            <person name="Brune A."/>
        </authorList>
    </citation>
    <scope>NUCLEOTIDE SEQUENCE [LARGE SCALE GENOMIC DNA]</scope>
    <source>
        <strain evidence="7 8">Pei191</strain>
    </source>
</reference>
<dbReference type="STRING" id="445932.Emin_1328"/>
<sequence>METSKAIFGRRSIRKYIADIPVDENQIKILLAAAMAAPTARNAQEWEFLVVRERETLQKIVETHPYASMLKEAPCAIIVCANLKKELIPGYWIGDCGAATQNILLAATNLGLGTVWLGVQAVKERVDAVRKIFNLPEHIMPFSIVAVGTPAEEKDPQDRYDEAKVHYGKW</sequence>
<keyword evidence="4" id="KW-0288">FMN</keyword>
<evidence type="ECO:0000256" key="2">
    <source>
        <dbReference type="ARBA" id="ARBA00007118"/>
    </source>
</evidence>
<name>B2KED2_ELUMP</name>
<comment type="similarity">
    <text evidence="2">Belongs to the nitroreductase family.</text>
</comment>
<keyword evidence="8" id="KW-1185">Reference proteome</keyword>
<dbReference type="SUPFAM" id="SSF55469">
    <property type="entry name" value="FMN-dependent nitroreductase-like"/>
    <property type="match status" value="1"/>
</dbReference>
<gene>
    <name evidence="7" type="ordered locus">Emin_1328</name>
</gene>
<dbReference type="CDD" id="cd02150">
    <property type="entry name" value="nitroreductase"/>
    <property type="match status" value="1"/>
</dbReference>
<comment type="cofactor">
    <cofactor evidence="1">
        <name>FMN</name>
        <dbReference type="ChEBI" id="CHEBI:58210"/>
    </cofactor>
</comment>
<dbReference type="AlphaFoldDB" id="B2KED2"/>
<evidence type="ECO:0000256" key="1">
    <source>
        <dbReference type="ARBA" id="ARBA00001917"/>
    </source>
</evidence>
<feature type="domain" description="Nitroreductase" evidence="6">
    <location>
        <begin position="66"/>
        <end position="148"/>
    </location>
</feature>
<evidence type="ECO:0000259" key="6">
    <source>
        <dbReference type="Pfam" id="PF00881"/>
    </source>
</evidence>
<dbReference type="GO" id="GO:0016491">
    <property type="term" value="F:oxidoreductase activity"/>
    <property type="evidence" value="ECO:0007669"/>
    <property type="project" value="UniProtKB-KW"/>
</dbReference>
<organism evidence="7 8">
    <name type="scientific">Elusimicrobium minutum (strain Pei191)</name>
    <dbReference type="NCBI Taxonomy" id="445932"/>
    <lineage>
        <taxon>Bacteria</taxon>
        <taxon>Pseudomonadati</taxon>
        <taxon>Elusimicrobiota</taxon>
        <taxon>Elusimicrobia</taxon>
        <taxon>Elusimicrobiales</taxon>
        <taxon>Elusimicrobiaceae</taxon>
        <taxon>Elusimicrobium</taxon>
    </lineage>
</organism>
<dbReference type="Pfam" id="PF00881">
    <property type="entry name" value="Nitroreductase"/>
    <property type="match status" value="2"/>
</dbReference>
<evidence type="ECO:0000256" key="4">
    <source>
        <dbReference type="ARBA" id="ARBA00022643"/>
    </source>
</evidence>
<dbReference type="EMBL" id="CP001055">
    <property type="protein sequence ID" value="ACC98878.1"/>
    <property type="molecule type" value="Genomic_DNA"/>
</dbReference>
<accession>B2KED2</accession>
<dbReference type="InterPro" id="IPR000415">
    <property type="entry name" value="Nitroreductase-like"/>
</dbReference>
<feature type="domain" description="Nitroreductase" evidence="6">
    <location>
        <begin position="8"/>
        <end position="61"/>
    </location>
</feature>
<keyword evidence="3" id="KW-0285">Flavoprotein</keyword>
<evidence type="ECO:0000256" key="3">
    <source>
        <dbReference type="ARBA" id="ARBA00022630"/>
    </source>
</evidence>
<evidence type="ECO:0000256" key="5">
    <source>
        <dbReference type="ARBA" id="ARBA00023002"/>
    </source>
</evidence>
<evidence type="ECO:0000313" key="8">
    <source>
        <dbReference type="Proteomes" id="UP000001029"/>
    </source>
</evidence>
<dbReference type="RefSeq" id="WP_012415493.1">
    <property type="nucleotide sequence ID" value="NC_010644.1"/>
</dbReference>
<keyword evidence="5" id="KW-0560">Oxidoreductase</keyword>
<dbReference type="Proteomes" id="UP000001029">
    <property type="component" value="Chromosome"/>
</dbReference>
<protein>
    <submittedName>
        <fullName evidence="7">Putative sepiapterin reductase</fullName>
    </submittedName>
</protein>
<evidence type="ECO:0000313" key="7">
    <source>
        <dbReference type="EMBL" id="ACC98878.1"/>
    </source>
</evidence>
<dbReference type="Gene3D" id="3.40.109.10">
    <property type="entry name" value="NADH Oxidase"/>
    <property type="match status" value="1"/>
</dbReference>
<dbReference type="InterPro" id="IPR029479">
    <property type="entry name" value="Nitroreductase"/>
</dbReference>
<dbReference type="HOGENOM" id="CLU_070764_7_3_0"/>
<dbReference type="PANTHER" id="PTHR43673:SF2">
    <property type="entry name" value="NITROREDUCTASE"/>
    <property type="match status" value="1"/>
</dbReference>
<dbReference type="PANTHER" id="PTHR43673">
    <property type="entry name" value="NAD(P)H NITROREDUCTASE YDGI-RELATED"/>
    <property type="match status" value="1"/>
</dbReference>